<dbReference type="AlphaFoldDB" id="G2YSJ3"/>
<dbReference type="HOGENOM" id="CLU_2589489_0_0_1"/>
<name>G2YSJ3_BOTF4</name>
<dbReference type="InParanoid" id="G2YSJ3"/>
<accession>G2YSJ3</accession>
<gene>
    <name evidence="1" type="ORF">BofuT4_P126390.1</name>
</gene>
<dbReference type="Proteomes" id="UP000008177">
    <property type="component" value="Unplaced contigs"/>
</dbReference>
<dbReference type="OrthoDB" id="3868412at2759"/>
<evidence type="ECO:0000313" key="2">
    <source>
        <dbReference type="Proteomes" id="UP000008177"/>
    </source>
</evidence>
<proteinExistence type="predicted"/>
<reference evidence="2" key="1">
    <citation type="journal article" date="2011" name="PLoS Genet.">
        <title>Genomic analysis of the necrotrophic fungal pathogens Sclerotinia sclerotiorum and Botrytis cinerea.</title>
        <authorList>
            <person name="Amselem J."/>
            <person name="Cuomo C.A."/>
            <person name="van Kan J.A."/>
            <person name="Viaud M."/>
            <person name="Benito E.P."/>
            <person name="Couloux A."/>
            <person name="Coutinho P.M."/>
            <person name="de Vries R.P."/>
            <person name="Dyer P.S."/>
            <person name="Fillinger S."/>
            <person name="Fournier E."/>
            <person name="Gout L."/>
            <person name="Hahn M."/>
            <person name="Kohn L."/>
            <person name="Lapalu N."/>
            <person name="Plummer K.M."/>
            <person name="Pradier J.M."/>
            <person name="Quevillon E."/>
            <person name="Sharon A."/>
            <person name="Simon A."/>
            <person name="ten Have A."/>
            <person name="Tudzynski B."/>
            <person name="Tudzynski P."/>
            <person name="Wincker P."/>
            <person name="Andrew M."/>
            <person name="Anthouard V."/>
            <person name="Beever R.E."/>
            <person name="Beffa R."/>
            <person name="Benoit I."/>
            <person name="Bouzid O."/>
            <person name="Brault B."/>
            <person name="Chen Z."/>
            <person name="Choquer M."/>
            <person name="Collemare J."/>
            <person name="Cotton P."/>
            <person name="Danchin E.G."/>
            <person name="Da Silva C."/>
            <person name="Gautier A."/>
            <person name="Giraud C."/>
            <person name="Giraud T."/>
            <person name="Gonzalez C."/>
            <person name="Grossetete S."/>
            <person name="Guldener U."/>
            <person name="Henrissat B."/>
            <person name="Howlett B.J."/>
            <person name="Kodira C."/>
            <person name="Kretschmer M."/>
            <person name="Lappartient A."/>
            <person name="Leroch M."/>
            <person name="Levis C."/>
            <person name="Mauceli E."/>
            <person name="Neuveglise C."/>
            <person name="Oeser B."/>
            <person name="Pearson M."/>
            <person name="Poulain J."/>
            <person name="Poussereau N."/>
            <person name="Quesneville H."/>
            <person name="Rascle C."/>
            <person name="Schumacher J."/>
            <person name="Segurens B."/>
            <person name="Sexton A."/>
            <person name="Silva E."/>
            <person name="Sirven C."/>
            <person name="Soanes D.M."/>
            <person name="Talbot N.J."/>
            <person name="Templeton M."/>
            <person name="Yandava C."/>
            <person name="Yarden O."/>
            <person name="Zeng Q."/>
            <person name="Rollins J.A."/>
            <person name="Lebrun M.H."/>
            <person name="Dickman M."/>
        </authorList>
    </citation>
    <scope>NUCLEOTIDE SEQUENCE [LARGE SCALE GENOMIC DNA]</scope>
    <source>
        <strain evidence="2">T4</strain>
    </source>
</reference>
<sequence length="80" mass="8968">MISDNIFLFACKSDTYDHRLKRIGHPVRSAIHKLQIGGLVVGWVTTSESPLLEVGDNDLGDDENSRDCRGLSLWATYYEA</sequence>
<organism evidence="1 2">
    <name type="scientific">Botryotinia fuckeliana (strain T4)</name>
    <name type="common">Noble rot fungus</name>
    <name type="synonym">Botrytis cinerea</name>
    <dbReference type="NCBI Taxonomy" id="999810"/>
    <lineage>
        <taxon>Eukaryota</taxon>
        <taxon>Fungi</taxon>
        <taxon>Dikarya</taxon>
        <taxon>Ascomycota</taxon>
        <taxon>Pezizomycotina</taxon>
        <taxon>Leotiomycetes</taxon>
        <taxon>Helotiales</taxon>
        <taxon>Sclerotiniaceae</taxon>
        <taxon>Botrytis</taxon>
    </lineage>
</organism>
<dbReference type="EMBL" id="FQ790351">
    <property type="protein sequence ID" value="CCD54591.1"/>
    <property type="molecule type" value="Genomic_DNA"/>
</dbReference>
<protein>
    <submittedName>
        <fullName evidence="1">Uncharacterized protein</fullName>
    </submittedName>
</protein>
<evidence type="ECO:0000313" key="1">
    <source>
        <dbReference type="EMBL" id="CCD54591.1"/>
    </source>
</evidence>